<comment type="caution">
    <text evidence="1">The sequence shown here is derived from an EMBL/GenBank/DDBJ whole genome shotgun (WGS) entry which is preliminary data.</text>
</comment>
<dbReference type="Proteomes" id="UP001219934">
    <property type="component" value="Unassembled WGS sequence"/>
</dbReference>
<reference evidence="1" key="1">
    <citation type="submission" date="2022-11" db="EMBL/GenBank/DDBJ databases">
        <title>Chromosome-level genome of Pogonophryne albipinna.</title>
        <authorList>
            <person name="Jo E."/>
        </authorList>
    </citation>
    <scope>NUCLEOTIDE SEQUENCE</scope>
    <source>
        <strain evidence="1">SGF0006</strain>
        <tissue evidence="1">Muscle</tissue>
    </source>
</reference>
<name>A0AAD6FJH0_9TELE</name>
<evidence type="ECO:0000313" key="1">
    <source>
        <dbReference type="EMBL" id="KAJ4935719.1"/>
    </source>
</evidence>
<accession>A0AAD6FJH0</accession>
<dbReference type="AlphaFoldDB" id="A0AAD6FJH0"/>
<proteinExistence type="predicted"/>
<protein>
    <submittedName>
        <fullName evidence="1">Uncharacterized protein</fullName>
    </submittedName>
</protein>
<organism evidence="1 2">
    <name type="scientific">Pogonophryne albipinna</name>
    <dbReference type="NCBI Taxonomy" id="1090488"/>
    <lineage>
        <taxon>Eukaryota</taxon>
        <taxon>Metazoa</taxon>
        <taxon>Chordata</taxon>
        <taxon>Craniata</taxon>
        <taxon>Vertebrata</taxon>
        <taxon>Euteleostomi</taxon>
        <taxon>Actinopterygii</taxon>
        <taxon>Neopterygii</taxon>
        <taxon>Teleostei</taxon>
        <taxon>Neoteleostei</taxon>
        <taxon>Acanthomorphata</taxon>
        <taxon>Eupercaria</taxon>
        <taxon>Perciformes</taxon>
        <taxon>Notothenioidei</taxon>
        <taxon>Pogonophryne</taxon>
    </lineage>
</organism>
<keyword evidence="2" id="KW-1185">Reference proteome</keyword>
<sequence length="79" mass="9137">MCTRLGPGCYHKRSQTCEQTSFDWVYGVIGISYQATAWHMSPSSGHEWKNKIQYRVVFFLDGREREDAAPSRCPLRTHA</sequence>
<evidence type="ECO:0000313" key="2">
    <source>
        <dbReference type="Proteomes" id="UP001219934"/>
    </source>
</evidence>
<dbReference type="EMBL" id="JAPTMU010000011">
    <property type="protein sequence ID" value="KAJ4935719.1"/>
    <property type="molecule type" value="Genomic_DNA"/>
</dbReference>
<gene>
    <name evidence="1" type="ORF">JOQ06_017247</name>
</gene>